<accession>A0A6A6CIM9</accession>
<evidence type="ECO:0000313" key="1">
    <source>
        <dbReference type="EMBL" id="KAF2165256.1"/>
    </source>
</evidence>
<reference evidence="1" key="1">
    <citation type="journal article" date="2020" name="Stud. Mycol.">
        <title>101 Dothideomycetes genomes: a test case for predicting lifestyles and emergence of pathogens.</title>
        <authorList>
            <person name="Haridas S."/>
            <person name="Albert R."/>
            <person name="Binder M."/>
            <person name="Bloem J."/>
            <person name="Labutti K."/>
            <person name="Salamov A."/>
            <person name="Andreopoulos B."/>
            <person name="Baker S."/>
            <person name="Barry K."/>
            <person name="Bills G."/>
            <person name="Bluhm B."/>
            <person name="Cannon C."/>
            <person name="Castanera R."/>
            <person name="Culley D."/>
            <person name="Daum C."/>
            <person name="Ezra D."/>
            <person name="Gonzalez J."/>
            <person name="Henrissat B."/>
            <person name="Kuo A."/>
            <person name="Liang C."/>
            <person name="Lipzen A."/>
            <person name="Lutzoni F."/>
            <person name="Magnuson J."/>
            <person name="Mondo S."/>
            <person name="Nolan M."/>
            <person name="Ohm R."/>
            <person name="Pangilinan J."/>
            <person name="Park H.-J."/>
            <person name="Ramirez L."/>
            <person name="Alfaro M."/>
            <person name="Sun H."/>
            <person name="Tritt A."/>
            <person name="Yoshinaga Y."/>
            <person name="Zwiers L.-H."/>
            <person name="Turgeon B."/>
            <person name="Goodwin S."/>
            <person name="Spatafora J."/>
            <person name="Crous P."/>
            <person name="Grigoriev I."/>
        </authorList>
    </citation>
    <scope>NUCLEOTIDE SEQUENCE</scope>
    <source>
        <strain evidence="1">ATCC 36951</strain>
    </source>
</reference>
<dbReference type="AlphaFoldDB" id="A0A6A6CIM9"/>
<dbReference type="EMBL" id="ML993601">
    <property type="protein sequence ID" value="KAF2165256.1"/>
    <property type="molecule type" value="Genomic_DNA"/>
</dbReference>
<proteinExistence type="predicted"/>
<dbReference type="Proteomes" id="UP000799537">
    <property type="component" value="Unassembled WGS sequence"/>
</dbReference>
<sequence length="184" mass="19037">MAPYQRYAVAAALATVISAAPQKLDYAELTAAPTVADGPSAIDTDVNGQQTATLLTSFAVTGATTASATPTANVQGRNIEARGVVSSDVTDSTYNAKLGDVGQLTTVNRGVTYWINGASTHNFFGNIANFGRIFISQTNYLKSNPYAGGQTSDWVGHDANNGNLQNAYGALIQLNDIGSASAPT</sequence>
<evidence type="ECO:0000313" key="2">
    <source>
        <dbReference type="Proteomes" id="UP000799537"/>
    </source>
</evidence>
<dbReference type="RefSeq" id="XP_033666145.1">
    <property type="nucleotide sequence ID" value="XM_033807318.1"/>
</dbReference>
<keyword evidence="2" id="KW-1185">Reference proteome</keyword>
<dbReference type="GeneID" id="54560590"/>
<name>A0A6A6CIM9_ZASCE</name>
<gene>
    <name evidence="1" type="ORF">M409DRAFT_24639</name>
</gene>
<organism evidence="1 2">
    <name type="scientific">Zasmidium cellare ATCC 36951</name>
    <dbReference type="NCBI Taxonomy" id="1080233"/>
    <lineage>
        <taxon>Eukaryota</taxon>
        <taxon>Fungi</taxon>
        <taxon>Dikarya</taxon>
        <taxon>Ascomycota</taxon>
        <taxon>Pezizomycotina</taxon>
        <taxon>Dothideomycetes</taxon>
        <taxon>Dothideomycetidae</taxon>
        <taxon>Mycosphaerellales</taxon>
        <taxon>Mycosphaerellaceae</taxon>
        <taxon>Zasmidium</taxon>
    </lineage>
</organism>
<protein>
    <submittedName>
        <fullName evidence="1">Uncharacterized protein</fullName>
    </submittedName>
</protein>